<evidence type="ECO:0000256" key="1">
    <source>
        <dbReference type="SAM" id="Phobius"/>
    </source>
</evidence>
<dbReference type="Proteomes" id="UP000887569">
    <property type="component" value="Unplaced"/>
</dbReference>
<protein>
    <submittedName>
        <fullName evidence="3">Ovule protein</fullName>
    </submittedName>
</protein>
<keyword evidence="1" id="KW-1133">Transmembrane helix</keyword>
<accession>A0A914ZS89</accession>
<proteinExistence type="predicted"/>
<name>A0A914ZS89_PARUN</name>
<feature type="transmembrane region" description="Helical" evidence="1">
    <location>
        <begin position="12"/>
        <end position="28"/>
    </location>
</feature>
<reference evidence="3" key="1">
    <citation type="submission" date="2022-11" db="UniProtKB">
        <authorList>
            <consortium name="WormBaseParasite"/>
        </authorList>
    </citation>
    <scope>IDENTIFICATION</scope>
</reference>
<keyword evidence="2" id="KW-1185">Reference proteome</keyword>
<keyword evidence="1" id="KW-0812">Transmembrane</keyword>
<evidence type="ECO:0000313" key="2">
    <source>
        <dbReference type="Proteomes" id="UP000887569"/>
    </source>
</evidence>
<keyword evidence="1" id="KW-0472">Membrane</keyword>
<organism evidence="2 3">
    <name type="scientific">Parascaris univalens</name>
    <name type="common">Nematode worm</name>
    <dbReference type="NCBI Taxonomy" id="6257"/>
    <lineage>
        <taxon>Eukaryota</taxon>
        <taxon>Metazoa</taxon>
        <taxon>Ecdysozoa</taxon>
        <taxon>Nematoda</taxon>
        <taxon>Chromadorea</taxon>
        <taxon>Rhabditida</taxon>
        <taxon>Spirurina</taxon>
        <taxon>Ascaridomorpha</taxon>
        <taxon>Ascaridoidea</taxon>
        <taxon>Ascarididae</taxon>
        <taxon>Parascaris</taxon>
    </lineage>
</organism>
<dbReference type="WBParaSite" id="PgB17_g057_t07">
    <property type="protein sequence ID" value="PgB17_g057_t07"/>
    <property type="gene ID" value="PgB17_g057"/>
</dbReference>
<evidence type="ECO:0000313" key="3">
    <source>
        <dbReference type="WBParaSite" id="PgB17_g057_t07"/>
    </source>
</evidence>
<sequence length="62" mass="7548">MRHIFERSISRLLGVLCWKGFVAFFTVYRYLFMLPLFCCFFFKLFGLVILLPLFPIRAVFFR</sequence>
<dbReference type="AlphaFoldDB" id="A0A914ZS89"/>
<feature type="transmembrane region" description="Helical" evidence="1">
    <location>
        <begin position="34"/>
        <end position="54"/>
    </location>
</feature>